<keyword evidence="5 7" id="KW-0573">Peptidoglycan synthesis</keyword>
<evidence type="ECO:0000256" key="5">
    <source>
        <dbReference type="ARBA" id="ARBA00022984"/>
    </source>
</evidence>
<dbReference type="PROSITE" id="PS52029">
    <property type="entry name" value="LD_TPASE"/>
    <property type="match status" value="1"/>
</dbReference>
<evidence type="ECO:0000256" key="4">
    <source>
        <dbReference type="ARBA" id="ARBA00022960"/>
    </source>
</evidence>
<dbReference type="InterPro" id="IPR045380">
    <property type="entry name" value="LD_TPept_scaffold_dom"/>
</dbReference>
<organism evidence="10 11">
    <name type="scientific">Litoribacter ruber</name>
    <dbReference type="NCBI Taxonomy" id="702568"/>
    <lineage>
        <taxon>Bacteria</taxon>
        <taxon>Pseudomonadati</taxon>
        <taxon>Bacteroidota</taxon>
        <taxon>Cytophagia</taxon>
        <taxon>Cytophagales</taxon>
        <taxon>Cyclobacteriaceae</taxon>
        <taxon>Litoribacter</taxon>
    </lineage>
</organism>
<accession>A0AAP2CFN3</accession>
<dbReference type="GO" id="GO:0009252">
    <property type="term" value="P:peptidoglycan biosynthetic process"/>
    <property type="evidence" value="ECO:0007669"/>
    <property type="project" value="UniProtKB-KW"/>
</dbReference>
<dbReference type="InterPro" id="IPR002477">
    <property type="entry name" value="Peptidoglycan-bd-like"/>
</dbReference>
<dbReference type="Gene3D" id="2.40.440.10">
    <property type="entry name" value="L,D-transpeptidase catalytic domain-like"/>
    <property type="match status" value="1"/>
</dbReference>
<dbReference type="InterPro" id="IPR036366">
    <property type="entry name" value="PGBDSf"/>
</dbReference>
<dbReference type="EMBL" id="JAHCMY010000001">
    <property type="protein sequence ID" value="MBS9522684.1"/>
    <property type="molecule type" value="Genomic_DNA"/>
</dbReference>
<dbReference type="SUPFAM" id="SSF141523">
    <property type="entry name" value="L,D-transpeptidase catalytic domain-like"/>
    <property type="match status" value="1"/>
</dbReference>
<dbReference type="CDD" id="cd16913">
    <property type="entry name" value="YkuD_like"/>
    <property type="match status" value="1"/>
</dbReference>
<dbReference type="Pfam" id="PF03734">
    <property type="entry name" value="YkuD"/>
    <property type="match status" value="1"/>
</dbReference>
<evidence type="ECO:0000259" key="9">
    <source>
        <dbReference type="PROSITE" id="PS52029"/>
    </source>
</evidence>
<keyword evidence="11" id="KW-1185">Reference proteome</keyword>
<feature type="domain" description="L,D-TPase catalytic" evidence="9">
    <location>
        <begin position="301"/>
        <end position="479"/>
    </location>
</feature>
<comment type="caution">
    <text evidence="10">The sequence shown here is derived from an EMBL/GenBank/DDBJ whole genome shotgun (WGS) entry which is preliminary data.</text>
</comment>
<comment type="pathway">
    <text evidence="1 7">Cell wall biogenesis; peptidoglycan biosynthesis.</text>
</comment>
<dbReference type="InterPro" id="IPR038063">
    <property type="entry name" value="Transpep_catalytic_dom"/>
</dbReference>
<protein>
    <submittedName>
        <fullName evidence="10">L,D-transpeptidase family protein</fullName>
    </submittedName>
</protein>
<dbReference type="AlphaFoldDB" id="A0AAP2CFN3"/>
<evidence type="ECO:0000256" key="3">
    <source>
        <dbReference type="ARBA" id="ARBA00022679"/>
    </source>
</evidence>
<evidence type="ECO:0000313" key="11">
    <source>
        <dbReference type="Proteomes" id="UP001319104"/>
    </source>
</evidence>
<dbReference type="InterPro" id="IPR052905">
    <property type="entry name" value="LD-transpeptidase_YkuD-like"/>
</dbReference>
<dbReference type="Pfam" id="PF01471">
    <property type="entry name" value="PG_binding_1"/>
    <property type="match status" value="1"/>
</dbReference>
<dbReference type="PANTHER" id="PTHR41533">
    <property type="entry name" value="L,D-TRANSPEPTIDASE HI_1667-RELATED"/>
    <property type="match status" value="1"/>
</dbReference>
<dbReference type="GO" id="GO:0004180">
    <property type="term" value="F:carboxypeptidase activity"/>
    <property type="evidence" value="ECO:0007669"/>
    <property type="project" value="UniProtKB-ARBA"/>
</dbReference>
<sequence length="536" mass="62440">MSSLKYLVFGLLVLLAFSCSQYPKNEDIAEQLKEMSGDFNRDSLYQKVYSHNEFQPIWVKAQGVNKKGEALLSYLDEIHLEGLDKKDYLYDEIESLVSEIRETTDPEIHAVLDMMMSNSYWRLARDIDRGRVDPSKINIDWKIDPEAKKTDYYALLLDLDANKTSVQSSLDELKPENFRYDELKVLLKEALENNNGKNTKITFAGKIEPGDQHEAIPQIRKRMIQFQDLKDYNPEDSLLYDNDLEYGIRSFQARHGLNPDGVLGKDFIEAVNYQHDDYITKLKVNLERLRWLPNFVNGKDDKVIVNIPDFYLYYLSGEDTVFQSKVIVGKEYRQTPVFHSKMSYLVFSPTWTLPQTILWEDAIPAIQTDMNYLEKNRMQVLTADGEAVNPEDIEWKDVKEGEFPYMIQQEPGDHNSLGRVKFMFPNDYSIYIHDTPAEAYFEKDERTFSSGCIRIEKPVEFASLLLEDSDWGEEEITKAMKLEDEKNVNLNKNPEVWILYLTVWKDRKGVQVREDVYEGDRKLAEAMGLPVSNDFL</sequence>
<evidence type="ECO:0000256" key="1">
    <source>
        <dbReference type="ARBA" id="ARBA00004752"/>
    </source>
</evidence>
<dbReference type="PROSITE" id="PS51257">
    <property type="entry name" value="PROKAR_LIPOPROTEIN"/>
    <property type="match status" value="1"/>
</dbReference>
<dbReference type="Proteomes" id="UP001319104">
    <property type="component" value="Unassembled WGS sequence"/>
</dbReference>
<evidence type="ECO:0000256" key="8">
    <source>
        <dbReference type="SAM" id="SignalP"/>
    </source>
</evidence>
<feature type="chain" id="PRO_5043032430" evidence="8">
    <location>
        <begin position="22"/>
        <end position="536"/>
    </location>
</feature>
<dbReference type="SUPFAM" id="SSF47090">
    <property type="entry name" value="PGBD-like"/>
    <property type="match status" value="1"/>
</dbReference>
<dbReference type="Pfam" id="PF20142">
    <property type="entry name" value="Scaffold"/>
    <property type="match status" value="1"/>
</dbReference>
<evidence type="ECO:0000256" key="6">
    <source>
        <dbReference type="ARBA" id="ARBA00023316"/>
    </source>
</evidence>
<keyword evidence="8" id="KW-0732">Signal</keyword>
<proteinExistence type="inferred from homology"/>
<keyword evidence="6 7" id="KW-0961">Cell wall biogenesis/degradation</keyword>
<reference evidence="10 11" key="1">
    <citation type="submission" date="2021-05" db="EMBL/GenBank/DDBJ databases">
        <authorList>
            <person name="Zhang Z.D."/>
            <person name="Osman G."/>
        </authorList>
    </citation>
    <scope>NUCLEOTIDE SEQUENCE [LARGE SCALE GENOMIC DNA]</scope>
    <source>
        <strain evidence="10 11">KCTC 32217</strain>
    </source>
</reference>
<feature type="signal peptide" evidence="8">
    <location>
        <begin position="1"/>
        <end position="21"/>
    </location>
</feature>
<dbReference type="GO" id="GO:0071555">
    <property type="term" value="P:cell wall organization"/>
    <property type="evidence" value="ECO:0007669"/>
    <property type="project" value="UniProtKB-UniRule"/>
</dbReference>
<evidence type="ECO:0000256" key="7">
    <source>
        <dbReference type="PROSITE-ProRule" id="PRU01373"/>
    </source>
</evidence>
<name>A0AAP2CFN3_9BACT</name>
<dbReference type="InterPro" id="IPR036365">
    <property type="entry name" value="PGBD-like_sf"/>
</dbReference>
<dbReference type="Gene3D" id="1.10.101.10">
    <property type="entry name" value="PGBD-like superfamily/PGBD"/>
    <property type="match status" value="1"/>
</dbReference>
<keyword evidence="3" id="KW-0808">Transferase</keyword>
<feature type="active site" description="Nucleophile" evidence="7">
    <location>
        <position position="452"/>
    </location>
</feature>
<gene>
    <name evidence="10" type="ORF">KI659_01535</name>
</gene>
<dbReference type="RefSeq" id="WP_213943576.1">
    <property type="nucleotide sequence ID" value="NZ_JAHBGI010000004.1"/>
</dbReference>
<evidence type="ECO:0000313" key="10">
    <source>
        <dbReference type="EMBL" id="MBS9522684.1"/>
    </source>
</evidence>
<comment type="similarity">
    <text evidence="2">Belongs to the YkuD family.</text>
</comment>
<dbReference type="GO" id="GO:0016740">
    <property type="term" value="F:transferase activity"/>
    <property type="evidence" value="ECO:0007669"/>
    <property type="project" value="UniProtKB-KW"/>
</dbReference>
<dbReference type="GO" id="GO:0008360">
    <property type="term" value="P:regulation of cell shape"/>
    <property type="evidence" value="ECO:0007669"/>
    <property type="project" value="UniProtKB-UniRule"/>
</dbReference>
<dbReference type="InterPro" id="IPR005490">
    <property type="entry name" value="LD_TPept_cat_dom"/>
</dbReference>
<keyword evidence="4 7" id="KW-0133">Cell shape</keyword>
<evidence type="ECO:0000256" key="2">
    <source>
        <dbReference type="ARBA" id="ARBA00005992"/>
    </source>
</evidence>
<dbReference type="PANTHER" id="PTHR41533:SF2">
    <property type="entry name" value="BLR7131 PROTEIN"/>
    <property type="match status" value="1"/>
</dbReference>
<feature type="active site" description="Proton donor/acceptor" evidence="7">
    <location>
        <position position="433"/>
    </location>
</feature>